<evidence type="ECO:0000256" key="2">
    <source>
        <dbReference type="ARBA" id="ARBA00023125"/>
    </source>
</evidence>
<dbReference type="InterPro" id="IPR001647">
    <property type="entry name" value="HTH_TetR"/>
</dbReference>
<accession>A0A4U8WM95</accession>
<dbReference type="Pfam" id="PF16925">
    <property type="entry name" value="TetR_C_13"/>
    <property type="match status" value="1"/>
</dbReference>
<reference evidence="6 7" key="1">
    <citation type="submission" date="2019-02" db="EMBL/GenBank/DDBJ databases">
        <authorList>
            <consortium name="Pathogen Informatics"/>
        </authorList>
    </citation>
    <scope>NUCLEOTIDE SEQUENCE [LARGE SCALE GENOMIC DNA]</scope>
    <source>
        <strain evidence="6 7">3012STDY6944375</strain>
    </source>
</reference>
<keyword evidence="2 4" id="KW-0238">DNA-binding</keyword>
<dbReference type="Gene3D" id="1.10.357.10">
    <property type="entry name" value="Tetracycline Repressor, domain 2"/>
    <property type="match status" value="1"/>
</dbReference>
<dbReference type="SUPFAM" id="SSF48498">
    <property type="entry name" value="Tetracyclin repressor-like, C-terminal domain"/>
    <property type="match status" value="1"/>
</dbReference>
<sequence>MVYFCIFASVQQKMSKAEKTKQFIIEKTSTLFNIKGYASTSLSDISAATGLTKGSIYGNFKNKDEVALEVYHYNASNLKKNVAQSLDKEFLNITEKLNAFLSFYRNNWTTVFQNGGCPLLNAATECDDTFPELKKQVQISFSDWIRTISQIIRKGQDTQEFNPEIVSEEYAVQFIMLIEGGILLAKTMNDEKYLHLALDRISQITEQELKIHS</sequence>
<dbReference type="Pfam" id="PF00440">
    <property type="entry name" value="TetR_N"/>
    <property type="match status" value="1"/>
</dbReference>
<organism evidence="6 7">
    <name type="scientific">Chryseobacterium taihuense</name>
    <dbReference type="NCBI Taxonomy" id="1141221"/>
    <lineage>
        <taxon>Bacteria</taxon>
        <taxon>Pseudomonadati</taxon>
        <taxon>Bacteroidota</taxon>
        <taxon>Flavobacteriia</taxon>
        <taxon>Flavobacteriales</taxon>
        <taxon>Weeksellaceae</taxon>
        <taxon>Chryseobacterium group</taxon>
        <taxon>Chryseobacterium</taxon>
    </lineage>
</organism>
<dbReference type="PANTHER" id="PTHR47506">
    <property type="entry name" value="TRANSCRIPTIONAL REGULATORY PROTEIN"/>
    <property type="match status" value="1"/>
</dbReference>
<dbReference type="PRINTS" id="PR00455">
    <property type="entry name" value="HTHTETR"/>
</dbReference>
<proteinExistence type="predicted"/>
<evidence type="ECO:0000259" key="5">
    <source>
        <dbReference type="PROSITE" id="PS50977"/>
    </source>
</evidence>
<evidence type="ECO:0000313" key="7">
    <source>
        <dbReference type="Proteomes" id="UP000290013"/>
    </source>
</evidence>
<keyword evidence="1" id="KW-0805">Transcription regulation</keyword>
<dbReference type="InterPro" id="IPR011075">
    <property type="entry name" value="TetR_C"/>
</dbReference>
<protein>
    <submittedName>
        <fullName evidence="6">Uncharacterized HTH-type transcriptional regulator yxaF</fullName>
    </submittedName>
</protein>
<evidence type="ECO:0000313" key="6">
    <source>
        <dbReference type="EMBL" id="VFB03978.1"/>
    </source>
</evidence>
<dbReference type="InterPro" id="IPR036271">
    <property type="entry name" value="Tet_transcr_reg_TetR-rel_C_sf"/>
</dbReference>
<dbReference type="Proteomes" id="UP000290013">
    <property type="component" value="Chromosome"/>
</dbReference>
<evidence type="ECO:0000256" key="1">
    <source>
        <dbReference type="ARBA" id="ARBA00023015"/>
    </source>
</evidence>
<feature type="domain" description="HTH tetR-type" evidence="5">
    <location>
        <begin position="18"/>
        <end position="78"/>
    </location>
</feature>
<name>A0A4U8WM95_9FLAO</name>
<dbReference type="EMBL" id="LR215974">
    <property type="protein sequence ID" value="VFB03978.1"/>
    <property type="molecule type" value="Genomic_DNA"/>
</dbReference>
<dbReference type="GO" id="GO:0003677">
    <property type="term" value="F:DNA binding"/>
    <property type="evidence" value="ECO:0007669"/>
    <property type="project" value="UniProtKB-UniRule"/>
</dbReference>
<keyword evidence="3" id="KW-0804">Transcription</keyword>
<evidence type="ECO:0000256" key="4">
    <source>
        <dbReference type="PROSITE-ProRule" id="PRU00335"/>
    </source>
</evidence>
<dbReference type="InterPro" id="IPR009057">
    <property type="entry name" value="Homeodomain-like_sf"/>
</dbReference>
<dbReference type="SUPFAM" id="SSF46689">
    <property type="entry name" value="Homeodomain-like"/>
    <property type="match status" value="1"/>
</dbReference>
<dbReference type="PROSITE" id="PS50977">
    <property type="entry name" value="HTH_TETR_2"/>
    <property type="match status" value="1"/>
</dbReference>
<gene>
    <name evidence="6" type="primary">yxaF</name>
    <name evidence="6" type="ORF">NCTC12078_02001</name>
</gene>
<dbReference type="KEGG" id="ctai:NCTC12078_02001"/>
<dbReference type="AlphaFoldDB" id="A0A4U8WM95"/>
<evidence type="ECO:0000256" key="3">
    <source>
        <dbReference type="ARBA" id="ARBA00023163"/>
    </source>
</evidence>
<dbReference type="PANTHER" id="PTHR47506:SF3">
    <property type="entry name" value="HTH-TYPE TRANSCRIPTIONAL REGULATOR LMRA"/>
    <property type="match status" value="1"/>
</dbReference>
<feature type="DNA-binding region" description="H-T-H motif" evidence="4">
    <location>
        <begin position="41"/>
        <end position="60"/>
    </location>
</feature>